<dbReference type="GO" id="GO:0046872">
    <property type="term" value="F:metal ion binding"/>
    <property type="evidence" value="ECO:0007669"/>
    <property type="project" value="UniProtKB-KW"/>
</dbReference>
<evidence type="ECO:0000313" key="5">
    <source>
        <dbReference type="Proteomes" id="UP000027135"/>
    </source>
</evidence>
<comment type="cofactor">
    <cofactor evidence="1">
        <name>a divalent metal cation</name>
        <dbReference type="ChEBI" id="CHEBI:60240"/>
    </cofactor>
</comment>
<keyword evidence="2" id="KW-0479">Metal-binding</keyword>
<dbReference type="InterPro" id="IPR027806">
    <property type="entry name" value="HARBI1_dom"/>
</dbReference>
<organism evidence="4 5">
    <name type="scientific">Zootermopsis nevadensis</name>
    <name type="common">Dampwood termite</name>
    <dbReference type="NCBI Taxonomy" id="136037"/>
    <lineage>
        <taxon>Eukaryota</taxon>
        <taxon>Metazoa</taxon>
        <taxon>Ecdysozoa</taxon>
        <taxon>Arthropoda</taxon>
        <taxon>Hexapoda</taxon>
        <taxon>Insecta</taxon>
        <taxon>Pterygota</taxon>
        <taxon>Neoptera</taxon>
        <taxon>Polyneoptera</taxon>
        <taxon>Dictyoptera</taxon>
        <taxon>Blattodea</taxon>
        <taxon>Blattoidea</taxon>
        <taxon>Termitoidae</taxon>
        <taxon>Termopsidae</taxon>
        <taxon>Zootermopsis</taxon>
    </lineage>
</organism>
<sequence length="157" mass="17714">MGNILIQAPHNSGSMYYNYKGLFSIVLMAILDADYRVLYANCGDKGRVSDGGVFQNTTFCHKLQNGQLSIPGPEPIINEQYVLPYVLVAFPLTENIMKPFAGTHEQGSITRVYNYRLSRARRLVENVFGIICSVFRIFQKPILFHPDKACNDLFICA</sequence>
<dbReference type="STRING" id="136037.A0A067QN35"/>
<feature type="domain" description="DDE Tnp4" evidence="3">
    <location>
        <begin position="4"/>
        <end position="156"/>
    </location>
</feature>
<dbReference type="EMBL" id="KK853145">
    <property type="protein sequence ID" value="KDR10729.1"/>
    <property type="molecule type" value="Genomic_DNA"/>
</dbReference>
<evidence type="ECO:0000256" key="2">
    <source>
        <dbReference type="ARBA" id="ARBA00022723"/>
    </source>
</evidence>
<dbReference type="AlphaFoldDB" id="A0A067QN35"/>
<proteinExistence type="predicted"/>
<dbReference type="eggNOG" id="KOG4585">
    <property type="taxonomic scope" value="Eukaryota"/>
</dbReference>
<gene>
    <name evidence="4" type="ORF">L798_15390</name>
</gene>
<dbReference type="Pfam" id="PF13359">
    <property type="entry name" value="DDE_Tnp_4"/>
    <property type="match status" value="1"/>
</dbReference>
<evidence type="ECO:0000313" key="4">
    <source>
        <dbReference type="EMBL" id="KDR10729.1"/>
    </source>
</evidence>
<evidence type="ECO:0000256" key="1">
    <source>
        <dbReference type="ARBA" id="ARBA00001968"/>
    </source>
</evidence>
<protein>
    <recommendedName>
        <fullName evidence="3">DDE Tnp4 domain-containing protein</fullName>
    </recommendedName>
</protein>
<dbReference type="Proteomes" id="UP000027135">
    <property type="component" value="Unassembled WGS sequence"/>
</dbReference>
<reference evidence="4 5" key="1">
    <citation type="journal article" date="2014" name="Nat. Commun.">
        <title>Molecular traces of alternative social organization in a termite genome.</title>
        <authorList>
            <person name="Terrapon N."/>
            <person name="Li C."/>
            <person name="Robertson H.M."/>
            <person name="Ji L."/>
            <person name="Meng X."/>
            <person name="Booth W."/>
            <person name="Chen Z."/>
            <person name="Childers C.P."/>
            <person name="Glastad K.M."/>
            <person name="Gokhale K."/>
            <person name="Gowin J."/>
            <person name="Gronenberg W."/>
            <person name="Hermansen R.A."/>
            <person name="Hu H."/>
            <person name="Hunt B.G."/>
            <person name="Huylmans A.K."/>
            <person name="Khalil S.M."/>
            <person name="Mitchell R.D."/>
            <person name="Munoz-Torres M.C."/>
            <person name="Mustard J.A."/>
            <person name="Pan H."/>
            <person name="Reese J.T."/>
            <person name="Scharf M.E."/>
            <person name="Sun F."/>
            <person name="Vogel H."/>
            <person name="Xiao J."/>
            <person name="Yang W."/>
            <person name="Yang Z."/>
            <person name="Yang Z."/>
            <person name="Zhou J."/>
            <person name="Zhu J."/>
            <person name="Brent C.S."/>
            <person name="Elsik C.G."/>
            <person name="Goodisman M.A."/>
            <person name="Liberles D.A."/>
            <person name="Roe R.M."/>
            <person name="Vargo E.L."/>
            <person name="Vilcinskas A."/>
            <person name="Wang J."/>
            <person name="Bornberg-Bauer E."/>
            <person name="Korb J."/>
            <person name="Zhang G."/>
            <person name="Liebig J."/>
        </authorList>
    </citation>
    <scope>NUCLEOTIDE SEQUENCE [LARGE SCALE GENOMIC DNA]</scope>
    <source>
        <tissue evidence="4">Whole organism</tissue>
    </source>
</reference>
<dbReference type="OMA" id="NDLFICA"/>
<dbReference type="InParanoid" id="A0A067QN35"/>
<evidence type="ECO:0000259" key="3">
    <source>
        <dbReference type="Pfam" id="PF13359"/>
    </source>
</evidence>
<name>A0A067QN35_ZOONE</name>
<accession>A0A067QN35</accession>
<keyword evidence="5" id="KW-1185">Reference proteome</keyword>